<dbReference type="EMBL" id="GDID01005975">
    <property type="protein sequence ID" value="JAP90631.1"/>
    <property type="molecule type" value="Transcribed_RNA"/>
</dbReference>
<dbReference type="Gene3D" id="3.80.10.10">
    <property type="entry name" value="Ribonuclease Inhibitor"/>
    <property type="match status" value="1"/>
</dbReference>
<evidence type="ECO:0000313" key="1">
    <source>
        <dbReference type="EMBL" id="JAP90631.1"/>
    </source>
</evidence>
<dbReference type="SUPFAM" id="SSF52058">
    <property type="entry name" value="L domain-like"/>
    <property type="match status" value="1"/>
</dbReference>
<protein>
    <submittedName>
        <fullName evidence="1">Leucine rich repeats-containing protein</fullName>
    </submittedName>
</protein>
<dbReference type="InterPro" id="IPR032675">
    <property type="entry name" value="LRR_dom_sf"/>
</dbReference>
<dbReference type="Pfam" id="PF13306">
    <property type="entry name" value="LRR_5"/>
    <property type="match status" value="1"/>
</dbReference>
<dbReference type="InterPro" id="IPR026906">
    <property type="entry name" value="LRR_5"/>
</dbReference>
<organism evidence="1">
    <name type="scientific">Trepomonas sp. PC1</name>
    <dbReference type="NCBI Taxonomy" id="1076344"/>
    <lineage>
        <taxon>Eukaryota</taxon>
        <taxon>Metamonada</taxon>
        <taxon>Diplomonadida</taxon>
        <taxon>Hexamitidae</taxon>
        <taxon>Hexamitinae</taxon>
        <taxon>Trepomonas</taxon>
    </lineage>
</organism>
<feature type="non-terminal residue" evidence="1">
    <location>
        <position position="1"/>
    </location>
</feature>
<accession>A0A146K4X9</accession>
<gene>
    <name evidence="1" type="ORF">TPC1_20070</name>
</gene>
<proteinExistence type="predicted"/>
<sequence length="211" mass="24523">KAISVQEQFRDVSIKQAFLPNVERLAYASFHLAKLTSIHFPSLSVVAGHSFSHNNFVYINLSKLTHLEQSYQFSFCSKLKTFIALQLQNINQCCFQRCENLETVIAPKASISNCSFEHCPKLTTILTQNSDFRCSTKFCNDCPKCKGTLQQCIQNGQHYAQTEAFRLIQKLKEADDMFISEFQKTMQRNEFKLKHKNICQNFRKVYKKLKR</sequence>
<name>A0A146K4X9_9EUKA</name>
<reference evidence="1" key="1">
    <citation type="submission" date="2015-07" db="EMBL/GenBank/DDBJ databases">
        <title>Adaptation to a free-living lifestyle via gene acquisitions in the diplomonad Trepomonas sp. PC1.</title>
        <authorList>
            <person name="Xu F."/>
            <person name="Jerlstrom-Hultqvist J."/>
            <person name="Kolisko M."/>
            <person name="Simpson A.G.B."/>
            <person name="Roger A.J."/>
            <person name="Svard S.G."/>
            <person name="Andersson J.O."/>
        </authorList>
    </citation>
    <scope>NUCLEOTIDE SEQUENCE</scope>
    <source>
        <strain evidence="1">PC1</strain>
    </source>
</reference>
<dbReference type="AlphaFoldDB" id="A0A146K4X9"/>
<feature type="non-terminal residue" evidence="1">
    <location>
        <position position="211"/>
    </location>
</feature>